<feature type="domain" description="HTH merR-type" evidence="4">
    <location>
        <begin position="48"/>
        <end position="116"/>
    </location>
</feature>
<dbReference type="Pfam" id="PF13411">
    <property type="entry name" value="MerR_1"/>
    <property type="match status" value="1"/>
</dbReference>
<feature type="coiled-coil region" evidence="2">
    <location>
        <begin position="116"/>
        <end position="157"/>
    </location>
</feature>
<dbReference type="InterPro" id="IPR011256">
    <property type="entry name" value="Reg_factor_effector_dom_sf"/>
</dbReference>
<keyword evidence="3" id="KW-1133">Transmembrane helix</keyword>
<evidence type="ECO:0000256" key="2">
    <source>
        <dbReference type="SAM" id="Coils"/>
    </source>
</evidence>
<gene>
    <name evidence="5" type="ORF">C5Q98_01835</name>
</gene>
<evidence type="ECO:0000256" key="3">
    <source>
        <dbReference type="SAM" id="Phobius"/>
    </source>
</evidence>
<organism evidence="5 6">
    <name type="scientific">Fastidiosipila sanguinis</name>
    <dbReference type="NCBI Taxonomy" id="236753"/>
    <lineage>
        <taxon>Bacteria</taxon>
        <taxon>Bacillati</taxon>
        <taxon>Bacillota</taxon>
        <taxon>Clostridia</taxon>
        <taxon>Eubacteriales</taxon>
        <taxon>Oscillospiraceae</taxon>
        <taxon>Fastidiosipila</taxon>
    </lineage>
</organism>
<feature type="transmembrane region" description="Helical" evidence="3">
    <location>
        <begin position="6"/>
        <end position="23"/>
    </location>
</feature>
<dbReference type="SMART" id="SM00871">
    <property type="entry name" value="AraC_E_bind"/>
    <property type="match status" value="1"/>
</dbReference>
<dbReference type="GO" id="GO:0003700">
    <property type="term" value="F:DNA-binding transcription factor activity"/>
    <property type="evidence" value="ECO:0007669"/>
    <property type="project" value="InterPro"/>
</dbReference>
<keyword evidence="2" id="KW-0175">Coiled coil</keyword>
<dbReference type="Pfam" id="PF06445">
    <property type="entry name" value="GyrI-like"/>
    <property type="match status" value="1"/>
</dbReference>
<keyword evidence="3" id="KW-0812">Transmembrane</keyword>
<dbReference type="KEGG" id="fsa:C5Q98_01835"/>
<dbReference type="AlphaFoldDB" id="A0A2S0KM17"/>
<evidence type="ECO:0000256" key="1">
    <source>
        <dbReference type="ARBA" id="ARBA00023125"/>
    </source>
</evidence>
<dbReference type="GO" id="GO:0003677">
    <property type="term" value="F:DNA binding"/>
    <property type="evidence" value="ECO:0007669"/>
    <property type="project" value="UniProtKB-KW"/>
</dbReference>
<keyword evidence="3" id="KW-0472">Membrane</keyword>
<dbReference type="Gene3D" id="3.20.80.10">
    <property type="entry name" value="Regulatory factor, effector binding domain"/>
    <property type="match status" value="1"/>
</dbReference>
<proteinExistence type="predicted"/>
<dbReference type="SUPFAM" id="SSF55136">
    <property type="entry name" value="Probable bacterial effector-binding domain"/>
    <property type="match status" value="1"/>
</dbReference>
<dbReference type="InterPro" id="IPR010499">
    <property type="entry name" value="AraC_E-bd"/>
</dbReference>
<dbReference type="PROSITE" id="PS50937">
    <property type="entry name" value="HTH_MERR_2"/>
    <property type="match status" value="1"/>
</dbReference>
<evidence type="ECO:0000313" key="6">
    <source>
        <dbReference type="Proteomes" id="UP000237947"/>
    </source>
</evidence>
<dbReference type="SUPFAM" id="SSF46955">
    <property type="entry name" value="Putative DNA-binding domain"/>
    <property type="match status" value="1"/>
</dbReference>
<reference evidence="6" key="1">
    <citation type="submission" date="2018-02" db="EMBL/GenBank/DDBJ databases">
        <authorList>
            <person name="Holder M.E."/>
            <person name="Ajami N.J."/>
            <person name="Petrosino J.F."/>
        </authorList>
    </citation>
    <scope>NUCLEOTIDE SEQUENCE [LARGE SCALE GENOMIC DNA]</scope>
    <source>
        <strain evidence="6">CCUG 47711</strain>
    </source>
</reference>
<dbReference type="InterPro" id="IPR047057">
    <property type="entry name" value="MerR_fam"/>
</dbReference>
<evidence type="ECO:0000259" key="4">
    <source>
        <dbReference type="PROSITE" id="PS50937"/>
    </source>
</evidence>
<dbReference type="InterPro" id="IPR000551">
    <property type="entry name" value="MerR-type_HTH_dom"/>
</dbReference>
<evidence type="ECO:0000313" key="5">
    <source>
        <dbReference type="EMBL" id="AVM42047.1"/>
    </source>
</evidence>
<keyword evidence="1" id="KW-0238">DNA-binding</keyword>
<name>A0A2S0KM17_9FIRM</name>
<dbReference type="Proteomes" id="UP000237947">
    <property type="component" value="Chromosome"/>
</dbReference>
<sequence length="313" mass="37169">MVLEILSIFSINFLSFLFFPIFTHNDKIIVKLGVGPRSRGVFRMMQKNYKIGELAKLFKISTDTLRFYEKEELLIPKRESNGYRMYSIFDIWKLNVINTMKSLGVELKDIKVFLNDRSVQNEKEILELELDYLEDKIKHLEYQKIELTNRLNLLNDATNNTTYNEVQIEVLQNRKIIYLDYEFTNDNEIDLAFSSLSQRFDDIIYFFNRDFGMILPIEKVLSGKYNEYRRGFLIVDDNMEKYDTTIDAGKYLIFRHRGPYENIDTAYSKILAFAKSNNLELSSEVIERYLIDRNQTSRPDEYLTEIQIAILNE</sequence>
<dbReference type="InterPro" id="IPR029442">
    <property type="entry name" value="GyrI-like"/>
</dbReference>
<dbReference type="PANTHER" id="PTHR30204">
    <property type="entry name" value="REDOX-CYCLING DRUG-SENSING TRANSCRIPTIONAL ACTIVATOR SOXR"/>
    <property type="match status" value="1"/>
</dbReference>
<dbReference type="SMART" id="SM00422">
    <property type="entry name" value="HTH_MERR"/>
    <property type="match status" value="1"/>
</dbReference>
<keyword evidence="6" id="KW-1185">Reference proteome</keyword>
<dbReference type="InterPro" id="IPR009061">
    <property type="entry name" value="DNA-bd_dom_put_sf"/>
</dbReference>
<accession>A0A2S0KM17</accession>
<dbReference type="CDD" id="cd00592">
    <property type="entry name" value="HTH_MerR-like"/>
    <property type="match status" value="1"/>
</dbReference>
<dbReference type="EMBL" id="CP027226">
    <property type="protein sequence ID" value="AVM42047.1"/>
    <property type="molecule type" value="Genomic_DNA"/>
</dbReference>
<protein>
    <recommendedName>
        <fullName evidence="4">HTH merR-type domain-containing protein</fullName>
    </recommendedName>
</protein>
<dbReference type="PANTHER" id="PTHR30204:SF90">
    <property type="entry name" value="HTH-TYPE TRANSCRIPTIONAL ACTIVATOR MTA"/>
    <property type="match status" value="1"/>
</dbReference>
<dbReference type="Gene3D" id="1.10.1660.10">
    <property type="match status" value="1"/>
</dbReference>